<proteinExistence type="predicted"/>
<dbReference type="Proteomes" id="UP001597151">
    <property type="component" value="Unassembled WGS sequence"/>
</dbReference>
<dbReference type="InterPro" id="IPR011006">
    <property type="entry name" value="CheY-like_superfamily"/>
</dbReference>
<gene>
    <name evidence="4" type="ORF">ACFQ3C_03955</name>
</gene>
<keyword evidence="5" id="KW-1185">Reference proteome</keyword>
<evidence type="ECO:0000256" key="1">
    <source>
        <dbReference type="ARBA" id="ARBA00022553"/>
    </source>
</evidence>
<organism evidence="4 5">
    <name type="scientific">Seohaeicola saemankumensis</name>
    <dbReference type="NCBI Taxonomy" id="481181"/>
    <lineage>
        <taxon>Bacteria</taxon>
        <taxon>Pseudomonadati</taxon>
        <taxon>Pseudomonadota</taxon>
        <taxon>Alphaproteobacteria</taxon>
        <taxon>Rhodobacterales</taxon>
        <taxon>Roseobacteraceae</taxon>
        <taxon>Seohaeicola</taxon>
    </lineage>
</organism>
<sequence length="134" mass="14773">MEELKRILFVEDDIDVVQLLNISLTNVGGYDVHGFTKGTDALEKAREINPQLVLLDVMMPEMDGPTTFKRLRLLDGLSNTPIVFLTAKVSTAEKNQLFALGAVAVIEKPFDPMTLPDKLLAAWAQHLQGITPQG</sequence>
<dbReference type="Gene3D" id="3.40.50.2300">
    <property type="match status" value="1"/>
</dbReference>
<reference evidence="5" key="1">
    <citation type="journal article" date="2019" name="Int. J. Syst. Evol. Microbiol.">
        <title>The Global Catalogue of Microorganisms (GCM) 10K type strain sequencing project: providing services to taxonomists for standard genome sequencing and annotation.</title>
        <authorList>
            <consortium name="The Broad Institute Genomics Platform"/>
            <consortium name="The Broad Institute Genome Sequencing Center for Infectious Disease"/>
            <person name="Wu L."/>
            <person name="Ma J."/>
        </authorList>
    </citation>
    <scope>NUCLEOTIDE SEQUENCE [LARGE SCALE GENOMIC DNA]</scope>
    <source>
        <strain evidence="5">CCUG 55328</strain>
    </source>
</reference>
<comment type="caution">
    <text evidence="4">The sequence shown here is derived from an EMBL/GenBank/DDBJ whole genome shotgun (WGS) entry which is preliminary data.</text>
</comment>
<protein>
    <submittedName>
        <fullName evidence="4">Response regulator</fullName>
    </submittedName>
</protein>
<dbReference type="PANTHER" id="PTHR44591">
    <property type="entry name" value="STRESS RESPONSE REGULATOR PROTEIN 1"/>
    <property type="match status" value="1"/>
</dbReference>
<evidence type="ECO:0000256" key="2">
    <source>
        <dbReference type="PROSITE-ProRule" id="PRU00169"/>
    </source>
</evidence>
<name>A0ABW3T9T4_9RHOB</name>
<evidence type="ECO:0000313" key="4">
    <source>
        <dbReference type="EMBL" id="MFD1193818.1"/>
    </source>
</evidence>
<keyword evidence="1 2" id="KW-0597">Phosphoprotein</keyword>
<feature type="modified residue" description="4-aspartylphosphate" evidence="2">
    <location>
        <position position="56"/>
    </location>
</feature>
<dbReference type="EMBL" id="JBHTKR010000002">
    <property type="protein sequence ID" value="MFD1193818.1"/>
    <property type="molecule type" value="Genomic_DNA"/>
</dbReference>
<evidence type="ECO:0000259" key="3">
    <source>
        <dbReference type="PROSITE" id="PS50110"/>
    </source>
</evidence>
<dbReference type="InterPro" id="IPR001789">
    <property type="entry name" value="Sig_transdc_resp-reg_receiver"/>
</dbReference>
<dbReference type="RefSeq" id="WP_380789139.1">
    <property type="nucleotide sequence ID" value="NZ_JBHTKR010000002.1"/>
</dbReference>
<feature type="domain" description="Response regulatory" evidence="3">
    <location>
        <begin position="6"/>
        <end position="123"/>
    </location>
</feature>
<evidence type="ECO:0000313" key="5">
    <source>
        <dbReference type="Proteomes" id="UP001597151"/>
    </source>
</evidence>
<dbReference type="SMART" id="SM00448">
    <property type="entry name" value="REC"/>
    <property type="match status" value="1"/>
</dbReference>
<dbReference type="Pfam" id="PF00072">
    <property type="entry name" value="Response_reg"/>
    <property type="match status" value="1"/>
</dbReference>
<accession>A0ABW3T9T4</accession>
<dbReference type="PROSITE" id="PS50110">
    <property type="entry name" value="RESPONSE_REGULATORY"/>
    <property type="match status" value="1"/>
</dbReference>
<dbReference type="InterPro" id="IPR050595">
    <property type="entry name" value="Bact_response_regulator"/>
</dbReference>
<dbReference type="PANTHER" id="PTHR44591:SF3">
    <property type="entry name" value="RESPONSE REGULATORY DOMAIN-CONTAINING PROTEIN"/>
    <property type="match status" value="1"/>
</dbReference>
<dbReference type="SUPFAM" id="SSF52172">
    <property type="entry name" value="CheY-like"/>
    <property type="match status" value="1"/>
</dbReference>